<dbReference type="AlphaFoldDB" id="A0A212JDY6"/>
<accession>A0A212JDY6</accession>
<gene>
    <name evidence="1" type="ORF">KL86DYS1_11960</name>
</gene>
<sequence>MGRLDGPINTSKNYKLTAYYIDKLFTKRLDFGMPYKRLILNNKNNPDFINYFMKTKI</sequence>
<organism evidence="1">
    <name type="scientific">uncultured Dysgonomonas sp</name>
    <dbReference type="NCBI Taxonomy" id="206096"/>
    <lineage>
        <taxon>Bacteria</taxon>
        <taxon>Pseudomonadati</taxon>
        <taxon>Bacteroidota</taxon>
        <taxon>Bacteroidia</taxon>
        <taxon>Bacteroidales</taxon>
        <taxon>Dysgonomonadaceae</taxon>
        <taxon>Dysgonomonas</taxon>
        <taxon>environmental samples</taxon>
    </lineage>
</organism>
<reference evidence="1" key="1">
    <citation type="submission" date="2016-04" db="EMBL/GenBank/DDBJ databases">
        <authorList>
            <person name="Evans L.H."/>
            <person name="Alamgir A."/>
            <person name="Owens N."/>
            <person name="Weber N.D."/>
            <person name="Virtaneva K."/>
            <person name="Barbian K."/>
            <person name="Babar A."/>
            <person name="Rosenke K."/>
        </authorList>
    </citation>
    <scope>NUCLEOTIDE SEQUENCE</scope>
    <source>
        <strain evidence="1">86-1</strain>
    </source>
</reference>
<dbReference type="EMBL" id="FLUM01000001">
    <property type="protein sequence ID" value="SBV97628.1"/>
    <property type="molecule type" value="Genomic_DNA"/>
</dbReference>
<proteinExistence type="predicted"/>
<name>A0A212JDY6_9BACT</name>
<evidence type="ECO:0000313" key="1">
    <source>
        <dbReference type="EMBL" id="SBV97628.1"/>
    </source>
</evidence>
<protein>
    <submittedName>
        <fullName evidence="1">Uncharacterized protein</fullName>
    </submittedName>
</protein>